<proteinExistence type="predicted"/>
<reference evidence="1" key="1">
    <citation type="submission" date="2022-08" db="EMBL/GenBank/DDBJ databases">
        <authorList>
            <person name="Kallberg Y."/>
            <person name="Tangrot J."/>
            <person name="Rosling A."/>
        </authorList>
    </citation>
    <scope>NUCLEOTIDE SEQUENCE</scope>
    <source>
        <strain evidence="1">Wild A</strain>
    </source>
</reference>
<dbReference type="OrthoDB" id="2373574at2759"/>
<keyword evidence="2" id="KW-1185">Reference proteome</keyword>
<gene>
    <name evidence="1" type="ORF">FWILDA_LOCUS12481</name>
</gene>
<feature type="non-terminal residue" evidence="1">
    <location>
        <position position="74"/>
    </location>
</feature>
<evidence type="ECO:0000313" key="1">
    <source>
        <dbReference type="EMBL" id="CAI2186251.1"/>
    </source>
</evidence>
<evidence type="ECO:0000313" key="2">
    <source>
        <dbReference type="Proteomes" id="UP001153678"/>
    </source>
</evidence>
<dbReference type="EMBL" id="CAMKVN010004058">
    <property type="protein sequence ID" value="CAI2186251.1"/>
    <property type="molecule type" value="Genomic_DNA"/>
</dbReference>
<name>A0A9W4SYP0_9GLOM</name>
<accession>A0A9W4SYP0</accession>
<comment type="caution">
    <text evidence="1">The sequence shown here is derived from an EMBL/GenBank/DDBJ whole genome shotgun (WGS) entry which is preliminary data.</text>
</comment>
<dbReference type="Proteomes" id="UP001153678">
    <property type="component" value="Unassembled WGS sequence"/>
</dbReference>
<sequence>NKDVLTVRLWVTYMLEKFKLISKPKDNMISLSQTIQTVKVSSSIIKVKEIADVSNATIVNCETAKFWRINQRRL</sequence>
<dbReference type="AlphaFoldDB" id="A0A9W4SYP0"/>
<protein>
    <submittedName>
        <fullName evidence="1">6430_t:CDS:1</fullName>
    </submittedName>
</protein>
<organism evidence="1 2">
    <name type="scientific">Funneliformis geosporum</name>
    <dbReference type="NCBI Taxonomy" id="1117311"/>
    <lineage>
        <taxon>Eukaryota</taxon>
        <taxon>Fungi</taxon>
        <taxon>Fungi incertae sedis</taxon>
        <taxon>Mucoromycota</taxon>
        <taxon>Glomeromycotina</taxon>
        <taxon>Glomeromycetes</taxon>
        <taxon>Glomerales</taxon>
        <taxon>Glomeraceae</taxon>
        <taxon>Funneliformis</taxon>
    </lineage>
</organism>